<evidence type="ECO:0008006" key="3">
    <source>
        <dbReference type="Google" id="ProtNLM"/>
    </source>
</evidence>
<name>A0ABN5WZB9_9GAMM</name>
<dbReference type="NCBIfam" id="TIGR03694">
    <property type="entry name" value="exosort_acyl"/>
    <property type="match status" value="1"/>
</dbReference>
<accession>A0ABN5WZB9</accession>
<organism evidence="1 2">
    <name type="scientific">Vreelandella olivaria</name>
    <dbReference type="NCBI Taxonomy" id="390919"/>
    <lineage>
        <taxon>Bacteria</taxon>
        <taxon>Pseudomonadati</taxon>
        <taxon>Pseudomonadota</taxon>
        <taxon>Gammaproteobacteria</taxon>
        <taxon>Oceanospirillales</taxon>
        <taxon>Halomonadaceae</taxon>
        <taxon>Vreelandella</taxon>
    </lineage>
</organism>
<gene>
    <name evidence="1" type="ORF">HORIV_47750</name>
</gene>
<dbReference type="Proteomes" id="UP000289555">
    <property type="component" value="Chromosome"/>
</dbReference>
<dbReference type="Pfam" id="PF13444">
    <property type="entry name" value="Acetyltransf_5"/>
    <property type="match status" value="1"/>
</dbReference>
<dbReference type="SUPFAM" id="SSF55729">
    <property type="entry name" value="Acyl-CoA N-acyltransferases (Nat)"/>
    <property type="match status" value="1"/>
</dbReference>
<evidence type="ECO:0000313" key="2">
    <source>
        <dbReference type="Proteomes" id="UP000289555"/>
    </source>
</evidence>
<dbReference type="InterPro" id="IPR016181">
    <property type="entry name" value="Acyl_CoA_acyltransferase"/>
</dbReference>
<evidence type="ECO:0000313" key="1">
    <source>
        <dbReference type="EMBL" id="BBI52354.1"/>
    </source>
</evidence>
<keyword evidence="2" id="KW-1185">Reference proteome</keyword>
<proteinExistence type="predicted"/>
<sequence>MKPSQQKANTRESPEVLIERFIKEFRFKLCIAAHEKELVYRLRHDIYCEELQYEKASDPIKKLEFDIYDQNSIHCLVEHRRTGLVAGCVRVVVPIPSNHYPLNQLPLQSYGRHSLTHAELHPDKLDPESFYEISRLAVNRLFRSRPKEDLVSTTFNSMNNTPSFSTEERQLFPLLATSLFITGYVLGKQIGKNQVFAMMEPSLPRLLSLTGFHFTKVGETIDFHGRRSAYYINKQQAENGLKLTLLPLYLHIQETLTLQLREVPHEFSSTSLTT</sequence>
<dbReference type="Gene3D" id="3.40.630.30">
    <property type="match status" value="1"/>
</dbReference>
<protein>
    <recommendedName>
        <fullName evidence="3">PEP-CTERM/exosortase system-associated acyltransferase</fullName>
    </recommendedName>
</protein>
<reference evidence="2" key="1">
    <citation type="journal article" date="2019" name="Microbiol. Resour. Announc.">
        <title>Complete Genome Sequence of Halomonas olivaria, a Moderately Halophilic Bacterium Isolated from Olive Processing Effluents, Obtained by Nanopore Sequencing.</title>
        <authorList>
            <person name="Nagata S."/>
            <person name="Ii K.M."/>
            <person name="Tsukimi T."/>
            <person name="Miura M.C."/>
            <person name="Galipon J."/>
            <person name="Arakawa K."/>
        </authorList>
    </citation>
    <scope>NUCLEOTIDE SEQUENCE [LARGE SCALE GENOMIC DNA]</scope>
    <source>
        <strain evidence="2">TYRC17</strain>
    </source>
</reference>
<dbReference type="InterPro" id="IPR022484">
    <property type="entry name" value="PEP-CTERM/exosrtase_acylTfrase"/>
</dbReference>
<dbReference type="EMBL" id="AP019416">
    <property type="protein sequence ID" value="BBI52354.1"/>
    <property type="molecule type" value="Genomic_DNA"/>
</dbReference>